<dbReference type="AlphaFoldDB" id="A0A9X1MUY7"/>
<organism evidence="1 2">
    <name type="scientific">Blastopirellula sediminis</name>
    <dbReference type="NCBI Taxonomy" id="2894196"/>
    <lineage>
        <taxon>Bacteria</taxon>
        <taxon>Pseudomonadati</taxon>
        <taxon>Planctomycetota</taxon>
        <taxon>Planctomycetia</taxon>
        <taxon>Pirellulales</taxon>
        <taxon>Pirellulaceae</taxon>
        <taxon>Blastopirellula</taxon>
    </lineage>
</organism>
<sequence>MMAADLNAWHNANMSHDVNGDEVVDQTDLQILVSQLELGFQNYMVNSQAAGGLEGEQVLYLDVNNDGAFNPLDLNSMLSSLIEGEDADSSYSAAFTFEIYQNGMLVDTADTTFDMANMPVMTPVNINLTQDTFTLKVYMRNTSALTGGAFTTPDVTAAYLDISFDSTIVQPVDAGTVELPFDGSGGVPTSISTPGLIAHAGGNSSVANTDLIGAGWEEMQMLYTVDFTPTQAGTFMLQGSKAVFDDPVTPSINLAAVLFQDAVGDGVDAPLGQPLDIVNLAFPKFNITILPVPGANNDLVDVSADLVNEMEASDPRIVDIGGVKYLAIDVKANDLDFNGNLLTDGSEVILTPGGISADTSLTTNPDLVSRVMITNQLANPVAGFKDEFLLYRLPTDLSGTESFFYTLTDATDPMTSNMAKVTINISAAAVAVDDGDAVTPFAVVEVNESQNLDVLANDFVAGDGQAVSIDNIIITGIADDSGTAVADGRVVIAADMKSIDYTASATPGLETFTYTITYVDDAGDPVLDASGMPITDTATVTIRVPIHSLITGQLFFDVNNDQEWDDNANNNASPEQFIGGVQVTLYQGGVVVGTAFSSEADGTFRFAGIDEGTYSVKVTQPKFVYKYGTAMNNPLPAGWTILADGSVMINNLTISANALEINGLNLGYVGRTGPYRGIMDQLSQVGENSITFAVSKQANGTGKLEWYSPDQGWSELVSIDGFLFNSATKSGQFIMHIDEDGDDQTPEVIAPVTFSPNHPDFLLIADTSDAVIFMLTGDIRTIVDHLSTVDVAFTDI</sequence>
<dbReference type="Pfam" id="PF00404">
    <property type="entry name" value="Dockerin_1"/>
    <property type="match status" value="1"/>
</dbReference>
<dbReference type="RefSeq" id="WP_230224945.1">
    <property type="nucleotide sequence ID" value="NZ_JAJKFT010000010.1"/>
</dbReference>
<dbReference type="SUPFAM" id="SSF49478">
    <property type="entry name" value="Cna protein B-type domain"/>
    <property type="match status" value="1"/>
</dbReference>
<dbReference type="Gene3D" id="2.60.40.10">
    <property type="entry name" value="Immunoglobulins"/>
    <property type="match status" value="1"/>
</dbReference>
<reference evidence="1" key="1">
    <citation type="submission" date="2021-11" db="EMBL/GenBank/DDBJ databases">
        <title>Genome sequence.</title>
        <authorList>
            <person name="Sun Q."/>
        </authorList>
    </citation>
    <scope>NUCLEOTIDE SEQUENCE</scope>
    <source>
        <strain evidence="1">JC732</strain>
    </source>
</reference>
<dbReference type="InterPro" id="IPR013783">
    <property type="entry name" value="Ig-like_fold"/>
</dbReference>
<keyword evidence="2" id="KW-1185">Reference proteome</keyword>
<evidence type="ECO:0000313" key="2">
    <source>
        <dbReference type="Proteomes" id="UP001139103"/>
    </source>
</evidence>
<dbReference type="EMBL" id="JAJKFT010000010">
    <property type="protein sequence ID" value="MCC9632089.1"/>
    <property type="molecule type" value="Genomic_DNA"/>
</dbReference>
<protein>
    <submittedName>
        <fullName evidence="1">Dockerin type I domain-containing protein</fullName>
    </submittedName>
</protein>
<dbReference type="InterPro" id="IPR036439">
    <property type="entry name" value="Dockerin_dom_sf"/>
</dbReference>
<dbReference type="SUPFAM" id="SSF63446">
    <property type="entry name" value="Type I dockerin domain"/>
    <property type="match status" value="1"/>
</dbReference>
<dbReference type="Gene3D" id="1.10.1330.10">
    <property type="entry name" value="Dockerin domain"/>
    <property type="match status" value="1"/>
</dbReference>
<name>A0A9X1MUY7_9BACT</name>
<dbReference type="GO" id="GO:0004553">
    <property type="term" value="F:hydrolase activity, hydrolyzing O-glycosyl compounds"/>
    <property type="evidence" value="ECO:0007669"/>
    <property type="project" value="InterPro"/>
</dbReference>
<evidence type="ECO:0000313" key="1">
    <source>
        <dbReference type="EMBL" id="MCC9632089.1"/>
    </source>
</evidence>
<dbReference type="Proteomes" id="UP001139103">
    <property type="component" value="Unassembled WGS sequence"/>
</dbReference>
<gene>
    <name evidence="1" type="ORF">LOC68_27155</name>
</gene>
<comment type="caution">
    <text evidence="1">The sequence shown here is derived from an EMBL/GenBank/DDBJ whole genome shotgun (WGS) entry which is preliminary data.</text>
</comment>
<proteinExistence type="predicted"/>
<dbReference type="GO" id="GO:0000272">
    <property type="term" value="P:polysaccharide catabolic process"/>
    <property type="evidence" value="ECO:0007669"/>
    <property type="project" value="InterPro"/>
</dbReference>
<dbReference type="InterPro" id="IPR002105">
    <property type="entry name" value="Dockerin_1_rpt"/>
</dbReference>
<accession>A0A9X1MUY7</accession>